<evidence type="ECO:0000313" key="4">
    <source>
        <dbReference type="Proteomes" id="UP000192276"/>
    </source>
</evidence>
<dbReference type="AlphaFoldDB" id="A0A1V9EKN3"/>
<protein>
    <recommendedName>
        <fullName evidence="2">Urease accessory protein UreH-like transmembrane domain-containing protein</fullName>
    </recommendedName>
</protein>
<keyword evidence="1" id="KW-0812">Transmembrane</keyword>
<organism evidence="3 4">
    <name type="scientific">Niastella populi</name>
    <dbReference type="NCBI Taxonomy" id="550983"/>
    <lineage>
        <taxon>Bacteria</taxon>
        <taxon>Pseudomonadati</taxon>
        <taxon>Bacteroidota</taxon>
        <taxon>Chitinophagia</taxon>
        <taxon>Chitinophagales</taxon>
        <taxon>Chitinophagaceae</taxon>
        <taxon>Niastella</taxon>
    </lineage>
</organism>
<dbReference type="OrthoDB" id="594443at2"/>
<feature type="transmembrane region" description="Helical" evidence="1">
    <location>
        <begin position="196"/>
        <end position="219"/>
    </location>
</feature>
<dbReference type="EMBL" id="LWBP01000243">
    <property type="protein sequence ID" value="OQP46720.1"/>
    <property type="molecule type" value="Genomic_DNA"/>
</dbReference>
<dbReference type="STRING" id="550983.A4R26_08380"/>
<dbReference type="PANTHER" id="PTHR42208">
    <property type="entry name" value="HEAVY METAL TRANSPORTER-RELATED"/>
    <property type="match status" value="1"/>
</dbReference>
<dbReference type="RefSeq" id="WP_081170879.1">
    <property type="nucleotide sequence ID" value="NZ_LWBP01000243.1"/>
</dbReference>
<dbReference type="InterPro" id="IPR039447">
    <property type="entry name" value="UreH-like_TM_dom"/>
</dbReference>
<reference evidence="4" key="1">
    <citation type="submission" date="2016-04" db="EMBL/GenBank/DDBJ databases">
        <authorList>
            <person name="Chen L."/>
            <person name="Zhuang W."/>
            <person name="Wang G."/>
        </authorList>
    </citation>
    <scope>NUCLEOTIDE SEQUENCE [LARGE SCALE GENOMIC DNA]</scope>
    <source>
        <strain evidence="4">208</strain>
    </source>
</reference>
<evidence type="ECO:0000256" key="1">
    <source>
        <dbReference type="SAM" id="Phobius"/>
    </source>
</evidence>
<feature type="transmembrane region" description="Helical" evidence="1">
    <location>
        <begin position="42"/>
        <end position="65"/>
    </location>
</feature>
<feature type="transmembrane region" description="Helical" evidence="1">
    <location>
        <begin position="128"/>
        <end position="148"/>
    </location>
</feature>
<accession>A0A1V9EKN3</accession>
<keyword evidence="1" id="KW-0472">Membrane</keyword>
<evidence type="ECO:0000313" key="3">
    <source>
        <dbReference type="EMBL" id="OQP46720.1"/>
    </source>
</evidence>
<proteinExistence type="predicted"/>
<comment type="caution">
    <text evidence="3">The sequence shown here is derived from an EMBL/GenBank/DDBJ whole genome shotgun (WGS) entry which is preliminary data.</text>
</comment>
<keyword evidence="4" id="KW-1185">Reference proteome</keyword>
<gene>
    <name evidence="3" type="ORF">A4R26_08380</name>
</gene>
<sequence>MWQAAIAGILLGLVSSFHCVGMCGPLALALPVHHLQRMQQALAILLYNAGRVITYSLMGALFGWLGRGIYIAGFQQWFSITMGIIILAFAFLFYFLNRSFSPGWLRAFHNGIQHLMGKLLQAPRLHNYLLLGMANGLLPCGMVYLAIAGALSTSGIDESVLFMSAFGLGTLPAMLLLSFFGVHIKVSLRRQIKKAVPFIVAGMAVLLILRGMNLGIPFVSPVLADAPQPVISCH</sequence>
<evidence type="ECO:0000259" key="2">
    <source>
        <dbReference type="Pfam" id="PF13386"/>
    </source>
</evidence>
<feature type="domain" description="Urease accessory protein UreH-like transmembrane" evidence="2">
    <location>
        <begin position="9"/>
        <end position="205"/>
    </location>
</feature>
<dbReference type="Pfam" id="PF13386">
    <property type="entry name" value="DsbD_2"/>
    <property type="match status" value="1"/>
</dbReference>
<feature type="transmembrane region" description="Helical" evidence="1">
    <location>
        <begin position="160"/>
        <end position="184"/>
    </location>
</feature>
<dbReference type="Proteomes" id="UP000192276">
    <property type="component" value="Unassembled WGS sequence"/>
</dbReference>
<dbReference type="PANTHER" id="PTHR42208:SF1">
    <property type="entry name" value="HEAVY METAL TRANSPORTER"/>
    <property type="match status" value="1"/>
</dbReference>
<name>A0A1V9EKN3_9BACT</name>
<feature type="transmembrane region" description="Helical" evidence="1">
    <location>
        <begin position="6"/>
        <end position="30"/>
    </location>
</feature>
<keyword evidence="1" id="KW-1133">Transmembrane helix</keyword>
<feature type="transmembrane region" description="Helical" evidence="1">
    <location>
        <begin position="77"/>
        <end position="96"/>
    </location>
</feature>